<keyword evidence="1" id="KW-0812">Transmembrane</keyword>
<dbReference type="OrthoDB" id="8857528at2"/>
<evidence type="ECO:0000256" key="1">
    <source>
        <dbReference type="SAM" id="Phobius"/>
    </source>
</evidence>
<keyword evidence="1" id="KW-1133">Transmembrane helix</keyword>
<dbReference type="AlphaFoldDB" id="A0A9X8D948"/>
<dbReference type="Proteomes" id="UP000265619">
    <property type="component" value="Unassembled WGS sequence"/>
</dbReference>
<dbReference type="Pfam" id="PF00542">
    <property type="entry name" value="Ribosomal_L12"/>
    <property type="match status" value="1"/>
</dbReference>
<accession>A0A9X8D948</accession>
<reference evidence="3 4" key="1">
    <citation type="submission" date="2018-09" db="EMBL/GenBank/DDBJ databases">
        <title>Acidovorax cavernicola nov. sp. isolated from Gruta de las Maravillas (Aracena, Spain).</title>
        <authorList>
            <person name="Jurado V."/>
            <person name="Gutierrez-Patricio S."/>
            <person name="Gonzalez-Pimentel J.L."/>
            <person name="Miller A.Z."/>
            <person name="Laiz L."/>
            <person name="Saiz-Jimenez C."/>
        </authorList>
    </citation>
    <scope>NUCLEOTIDE SEQUENCE [LARGE SCALE GENOMIC DNA]</scope>
    <source>
        <strain evidence="3 4">1011MAR4D40.2</strain>
    </source>
</reference>
<dbReference type="InterPro" id="IPR014719">
    <property type="entry name" value="Ribosomal_bL12_C/ClpS-like"/>
</dbReference>
<evidence type="ECO:0000313" key="3">
    <source>
        <dbReference type="EMBL" id="RIX84758.1"/>
    </source>
</evidence>
<gene>
    <name evidence="3" type="ORF">D3H34_03820</name>
</gene>
<proteinExistence type="predicted"/>
<dbReference type="RefSeq" id="WP_119552120.1">
    <property type="nucleotide sequence ID" value="NZ_QXMN01000002.1"/>
</dbReference>
<dbReference type="EMBL" id="QXMN01000002">
    <property type="protein sequence ID" value="RIX84758.1"/>
    <property type="molecule type" value="Genomic_DNA"/>
</dbReference>
<sequence length="170" mass="17567">MTQLPPEAIDALERGNLIEAIKIVRERTGMDLKSSKEAVERYANSGAGAAGAPADWQEGDWGRSDAEAGDMPGNGLAAVPAAALAALARGQKIEAVRLTREATGLGLAEAKQLVEAHQNPAAGGFERPPSSAPANPMAEPGRVSGGGFKWLPLVVVLLLAALAWSYFKGA</sequence>
<evidence type="ECO:0000313" key="4">
    <source>
        <dbReference type="Proteomes" id="UP000265619"/>
    </source>
</evidence>
<dbReference type="Gene3D" id="3.30.1390.10">
    <property type="match status" value="2"/>
</dbReference>
<comment type="caution">
    <text evidence="3">The sequence shown here is derived from an EMBL/GenBank/DDBJ whole genome shotgun (WGS) entry which is preliminary data.</text>
</comment>
<feature type="domain" description="Large ribosomal subunit protein bL12 C-terminal" evidence="2">
    <location>
        <begin position="89"/>
        <end position="118"/>
    </location>
</feature>
<name>A0A9X8D948_9BURK</name>
<keyword evidence="4" id="KW-1185">Reference proteome</keyword>
<feature type="transmembrane region" description="Helical" evidence="1">
    <location>
        <begin position="150"/>
        <end position="167"/>
    </location>
</feature>
<dbReference type="InterPro" id="IPR013823">
    <property type="entry name" value="Ribosomal_bL12_C"/>
</dbReference>
<keyword evidence="1" id="KW-0472">Membrane</keyword>
<protein>
    <recommendedName>
        <fullName evidence="2">Large ribosomal subunit protein bL12 C-terminal domain-containing protein</fullName>
    </recommendedName>
</protein>
<dbReference type="GO" id="GO:0003735">
    <property type="term" value="F:structural constituent of ribosome"/>
    <property type="evidence" value="ECO:0007669"/>
    <property type="project" value="InterPro"/>
</dbReference>
<dbReference type="GO" id="GO:0006412">
    <property type="term" value="P:translation"/>
    <property type="evidence" value="ECO:0007669"/>
    <property type="project" value="InterPro"/>
</dbReference>
<organism evidence="3 4">
    <name type="scientific">Acidovorax cavernicola</name>
    <dbReference type="NCBI Taxonomy" id="1675792"/>
    <lineage>
        <taxon>Bacteria</taxon>
        <taxon>Pseudomonadati</taxon>
        <taxon>Pseudomonadota</taxon>
        <taxon>Betaproteobacteria</taxon>
        <taxon>Burkholderiales</taxon>
        <taxon>Comamonadaceae</taxon>
        <taxon>Acidovorax</taxon>
    </lineage>
</organism>
<evidence type="ECO:0000259" key="2">
    <source>
        <dbReference type="Pfam" id="PF00542"/>
    </source>
</evidence>